<proteinExistence type="predicted"/>
<dbReference type="AlphaFoldDB" id="A0A2P6NDN4"/>
<dbReference type="SUPFAM" id="SSF82199">
    <property type="entry name" value="SET domain"/>
    <property type="match status" value="1"/>
</dbReference>
<keyword evidence="2" id="KW-0489">Methyltransferase</keyword>
<organism evidence="2 3">
    <name type="scientific">Planoprotostelium fungivorum</name>
    <dbReference type="NCBI Taxonomy" id="1890364"/>
    <lineage>
        <taxon>Eukaryota</taxon>
        <taxon>Amoebozoa</taxon>
        <taxon>Evosea</taxon>
        <taxon>Variosea</taxon>
        <taxon>Cavosteliida</taxon>
        <taxon>Cavosteliaceae</taxon>
        <taxon>Planoprotostelium</taxon>
    </lineage>
</organism>
<dbReference type="GO" id="GO:0032259">
    <property type="term" value="P:methylation"/>
    <property type="evidence" value="ECO:0007669"/>
    <property type="project" value="UniProtKB-KW"/>
</dbReference>
<dbReference type="Pfam" id="PF00856">
    <property type="entry name" value="SET"/>
    <property type="match status" value="1"/>
</dbReference>
<dbReference type="SMART" id="SM00317">
    <property type="entry name" value="SET"/>
    <property type="match status" value="1"/>
</dbReference>
<evidence type="ECO:0000313" key="2">
    <source>
        <dbReference type="EMBL" id="PRP82032.1"/>
    </source>
</evidence>
<dbReference type="InterPro" id="IPR009207">
    <property type="entry name" value="SET7_MeTrfase"/>
</dbReference>
<dbReference type="OrthoDB" id="3180714at2759"/>
<dbReference type="Proteomes" id="UP000241769">
    <property type="component" value="Unassembled WGS sequence"/>
</dbReference>
<gene>
    <name evidence="2" type="ORF">PROFUN_03722</name>
</gene>
<dbReference type="InterPro" id="IPR046341">
    <property type="entry name" value="SET_dom_sf"/>
</dbReference>
<dbReference type="GO" id="GO:0062122">
    <property type="term" value="F:histone H3K37 methyltransferase activity"/>
    <property type="evidence" value="ECO:0007669"/>
    <property type="project" value="InterPro"/>
</dbReference>
<dbReference type="PROSITE" id="PS50280">
    <property type="entry name" value="SET"/>
    <property type="match status" value="1"/>
</dbReference>
<feature type="domain" description="SET" evidence="1">
    <location>
        <begin position="18"/>
        <end position="125"/>
    </location>
</feature>
<keyword evidence="3" id="KW-1185">Reference proteome</keyword>
<accession>A0A2P6NDN4</accession>
<name>A0A2P6NDN4_9EUKA</name>
<dbReference type="STRING" id="1890364.A0A2P6NDN4"/>
<dbReference type="Gene3D" id="2.170.270.10">
    <property type="entry name" value="SET domain"/>
    <property type="match status" value="1"/>
</dbReference>
<dbReference type="PIRSF" id="PIRSF022536">
    <property type="entry name" value="A612L_SET"/>
    <property type="match status" value="1"/>
</dbReference>
<dbReference type="EMBL" id="MDYQ01000111">
    <property type="protein sequence ID" value="PRP82032.1"/>
    <property type="molecule type" value="Genomic_DNA"/>
</dbReference>
<dbReference type="InterPro" id="IPR001214">
    <property type="entry name" value="SET_dom"/>
</dbReference>
<evidence type="ECO:0000259" key="1">
    <source>
        <dbReference type="PROSITE" id="PS50280"/>
    </source>
</evidence>
<evidence type="ECO:0000313" key="3">
    <source>
        <dbReference type="Proteomes" id="UP000241769"/>
    </source>
</evidence>
<reference evidence="2 3" key="1">
    <citation type="journal article" date="2018" name="Genome Biol. Evol.">
        <title>Multiple Roots of Fruiting Body Formation in Amoebozoa.</title>
        <authorList>
            <person name="Hillmann F."/>
            <person name="Forbes G."/>
            <person name="Novohradska S."/>
            <person name="Ferling I."/>
            <person name="Riege K."/>
            <person name="Groth M."/>
            <person name="Westermann M."/>
            <person name="Marz M."/>
            <person name="Spaller T."/>
            <person name="Winckler T."/>
            <person name="Schaap P."/>
            <person name="Glockner G."/>
        </authorList>
    </citation>
    <scope>NUCLEOTIDE SEQUENCE [LARGE SCALE GENOMIC DNA]</scope>
    <source>
        <strain evidence="2 3">Jena</strain>
    </source>
</reference>
<protein>
    <submittedName>
        <fullName evidence="2">Histone lysine methyltransferaseSet7 (Predicted)</fullName>
    </submittedName>
</protein>
<sequence length="130" mass="14944">MSTDGRELWTVTLTSYSIPLEIRNTVDRGRGVFTTAAIPARTLIEQSPILFFPQEEYVFHGKYTQLDHYTYIWEGGYALALGLGSMFNHNKEPNVGYMRDKEKGFIVYTTLREIAVGEELTIHYGIVLFR</sequence>
<dbReference type="CDD" id="cd10540">
    <property type="entry name" value="SET_SpSet7-like"/>
    <property type="match status" value="1"/>
</dbReference>
<comment type="caution">
    <text evidence="2">The sequence shown here is derived from an EMBL/GenBank/DDBJ whole genome shotgun (WGS) entry which is preliminary data.</text>
</comment>
<dbReference type="InParanoid" id="A0A2P6NDN4"/>
<keyword evidence="2" id="KW-0808">Transferase</keyword>